<dbReference type="GO" id="GO:0035695">
    <property type="term" value="P:mitophagy by internal vacuole formation"/>
    <property type="evidence" value="ECO:0007669"/>
    <property type="project" value="TreeGrafter"/>
</dbReference>
<evidence type="ECO:0000256" key="14">
    <source>
        <dbReference type="SAM" id="MobiDB-lite"/>
    </source>
</evidence>
<dbReference type="GO" id="GO:0008289">
    <property type="term" value="F:lipid binding"/>
    <property type="evidence" value="ECO:0007669"/>
    <property type="project" value="UniProtKB-KW"/>
</dbReference>
<evidence type="ECO:0000256" key="1">
    <source>
        <dbReference type="ARBA" id="ARBA00004294"/>
    </source>
</evidence>
<evidence type="ECO:0000256" key="5">
    <source>
        <dbReference type="ARBA" id="ARBA00019863"/>
    </source>
</evidence>
<comment type="subcellular location">
    <subcellularLocation>
        <location evidence="3">Cytoplasm</location>
    </subcellularLocation>
    <subcellularLocation>
        <location evidence="2">Mitochondrion matrix</location>
    </subcellularLocation>
    <subcellularLocation>
        <location evidence="1">Mitochondrion outer membrane</location>
    </subcellularLocation>
</comment>
<dbReference type="InterPro" id="IPR031981">
    <property type="entry name" value="MIEAP_C"/>
</dbReference>
<gene>
    <name evidence="17" type="primary">LOC106158066</name>
</gene>
<feature type="domain" description="Mitochondria-eating protein C-terminal" evidence="15">
    <location>
        <begin position="558"/>
        <end position="759"/>
    </location>
</feature>
<dbReference type="InterPro" id="IPR026169">
    <property type="entry name" value="MIEAP"/>
</dbReference>
<dbReference type="Pfam" id="PF16026">
    <property type="entry name" value="MIEAP"/>
    <property type="match status" value="1"/>
</dbReference>
<keyword evidence="9" id="KW-0446">Lipid-binding</keyword>
<evidence type="ECO:0000256" key="8">
    <source>
        <dbReference type="ARBA" id="ARBA00023054"/>
    </source>
</evidence>
<dbReference type="RefSeq" id="XP_013389364.1">
    <property type="nucleotide sequence ID" value="XM_013533910.1"/>
</dbReference>
<keyword evidence="6" id="KW-0963">Cytoplasm</keyword>
<evidence type="ECO:0000256" key="3">
    <source>
        <dbReference type="ARBA" id="ARBA00004496"/>
    </source>
</evidence>
<feature type="coiled-coil region" evidence="13">
    <location>
        <begin position="500"/>
        <end position="541"/>
    </location>
</feature>
<evidence type="ECO:0000256" key="10">
    <source>
        <dbReference type="ARBA" id="ARBA00023128"/>
    </source>
</evidence>
<accession>A0A1S3HWC7</accession>
<protein>
    <recommendedName>
        <fullName evidence="5">Mitochondria-eating protein</fullName>
    </recommendedName>
    <alternativeName>
        <fullName evidence="12">Spermatogenesis-associated protein 18</fullName>
    </alternativeName>
</protein>
<dbReference type="GeneID" id="106158066"/>
<evidence type="ECO:0000256" key="11">
    <source>
        <dbReference type="ARBA" id="ARBA00023136"/>
    </source>
</evidence>
<dbReference type="PANTHER" id="PTHR21771">
    <property type="entry name" value="MITOCHONDRIA-EATING PROTEIN-RELATED"/>
    <property type="match status" value="1"/>
</dbReference>
<keyword evidence="11" id="KW-0472">Membrane</keyword>
<reference evidence="17" key="1">
    <citation type="submission" date="2025-08" db="UniProtKB">
        <authorList>
            <consortium name="RefSeq"/>
        </authorList>
    </citation>
    <scope>IDENTIFICATION</scope>
    <source>
        <tissue evidence="17">Gonads</tissue>
    </source>
</reference>
<name>A0A1S3HWC7_LINAN</name>
<dbReference type="PANTHER" id="PTHR21771:SF1">
    <property type="entry name" value="MITOCHONDRIA-EATING PROTEIN"/>
    <property type="match status" value="1"/>
</dbReference>
<keyword evidence="16" id="KW-1185">Reference proteome</keyword>
<evidence type="ECO:0000256" key="6">
    <source>
        <dbReference type="ARBA" id="ARBA00022490"/>
    </source>
</evidence>
<keyword evidence="7" id="KW-1000">Mitochondrion outer membrane</keyword>
<dbReference type="OrthoDB" id="6047381at2759"/>
<dbReference type="KEGG" id="lak:106158066"/>
<organism evidence="16 17">
    <name type="scientific">Lingula anatina</name>
    <name type="common">Brachiopod</name>
    <name type="synonym">Lingula unguis</name>
    <dbReference type="NCBI Taxonomy" id="7574"/>
    <lineage>
        <taxon>Eukaryota</taxon>
        <taxon>Metazoa</taxon>
        <taxon>Spiralia</taxon>
        <taxon>Lophotrochozoa</taxon>
        <taxon>Brachiopoda</taxon>
        <taxon>Linguliformea</taxon>
        <taxon>Lingulata</taxon>
        <taxon>Lingulida</taxon>
        <taxon>Linguloidea</taxon>
        <taxon>Lingulidae</taxon>
        <taxon>Lingula</taxon>
    </lineage>
</organism>
<keyword evidence="8 13" id="KW-0175">Coiled coil</keyword>
<dbReference type="InParanoid" id="A0A1S3HWC7"/>
<evidence type="ECO:0000259" key="15">
    <source>
        <dbReference type="Pfam" id="PF16026"/>
    </source>
</evidence>
<dbReference type="GO" id="GO:0035694">
    <property type="term" value="P:mitochondrial protein catabolic process"/>
    <property type="evidence" value="ECO:0007669"/>
    <property type="project" value="InterPro"/>
</dbReference>
<evidence type="ECO:0000313" key="17">
    <source>
        <dbReference type="RefSeq" id="XP_013389364.1"/>
    </source>
</evidence>
<evidence type="ECO:0000256" key="9">
    <source>
        <dbReference type="ARBA" id="ARBA00023121"/>
    </source>
</evidence>
<evidence type="ECO:0000256" key="7">
    <source>
        <dbReference type="ARBA" id="ARBA00022787"/>
    </source>
</evidence>
<feature type="compositionally biased region" description="Polar residues" evidence="14">
    <location>
        <begin position="404"/>
        <end position="418"/>
    </location>
</feature>
<dbReference type="GO" id="GO:0005759">
    <property type="term" value="C:mitochondrial matrix"/>
    <property type="evidence" value="ECO:0007669"/>
    <property type="project" value="UniProtKB-SubCell"/>
</dbReference>
<comment type="similarity">
    <text evidence="4">Belongs to the MIEAP family.</text>
</comment>
<evidence type="ECO:0000256" key="12">
    <source>
        <dbReference type="ARBA" id="ARBA00032687"/>
    </source>
</evidence>
<dbReference type="AlphaFoldDB" id="A0A1S3HWC7"/>
<evidence type="ECO:0000256" key="2">
    <source>
        <dbReference type="ARBA" id="ARBA00004305"/>
    </source>
</evidence>
<feature type="compositionally biased region" description="Acidic residues" evidence="14">
    <location>
        <begin position="345"/>
        <end position="355"/>
    </location>
</feature>
<evidence type="ECO:0000256" key="13">
    <source>
        <dbReference type="SAM" id="Coils"/>
    </source>
</evidence>
<feature type="compositionally biased region" description="Low complexity" evidence="14">
    <location>
        <begin position="419"/>
        <end position="428"/>
    </location>
</feature>
<keyword evidence="10" id="KW-0496">Mitochondrion</keyword>
<dbReference type="Proteomes" id="UP000085678">
    <property type="component" value="Unplaced"/>
</dbReference>
<feature type="compositionally biased region" description="Low complexity" evidence="14">
    <location>
        <begin position="444"/>
        <end position="457"/>
    </location>
</feature>
<dbReference type="GO" id="GO:0005741">
    <property type="term" value="C:mitochondrial outer membrane"/>
    <property type="evidence" value="ECO:0007669"/>
    <property type="project" value="UniProtKB-SubCell"/>
</dbReference>
<feature type="compositionally biased region" description="Low complexity" evidence="14">
    <location>
        <begin position="381"/>
        <end position="392"/>
    </location>
</feature>
<evidence type="ECO:0000313" key="16">
    <source>
        <dbReference type="Proteomes" id="UP000085678"/>
    </source>
</evidence>
<dbReference type="OMA" id="RYSAGCQ"/>
<evidence type="ECO:0000256" key="4">
    <source>
        <dbReference type="ARBA" id="ARBA00008233"/>
    </source>
</evidence>
<proteinExistence type="inferred from homology"/>
<feature type="region of interest" description="Disordered" evidence="14">
    <location>
        <begin position="343"/>
        <end position="457"/>
    </location>
</feature>
<feature type="compositionally biased region" description="Polar residues" evidence="14">
    <location>
        <begin position="369"/>
        <end position="378"/>
    </location>
</feature>
<sequence>MERVKPERRDLHPELPWRESSWAKNLNVESEILGTMYSKQDINPGVAIRKIALLFENRKFDECALLIRRLNSLTLKTIISELPVDILVDAIPHSLGILDVLFTKFYDDDGDDFPTFFLQLDQVVKQIVHWLASLEDPALRPKLPPQDLYMPHVRNIISVIVQIDSKMHKKLKKQMETLQNTLESIGQHGLVDTSDNKLMHLHDALKIEFEKMSHQYRSAVMKLEELSLVHHTTLSRSLTKAAPTDASHQRLMQLNQTHIQDRLIKNKSLFNVIEPAVTNQTLLKLLQTLEERIENDKDVLFYFSELRKDMKTIPQNAVIATIFQRYSVAYGKVIAFMEEFGLDEKDGDSDSDSPAEEGVNGFRYRTRPRNTVNSNVRETQSKSSSATSKKTTVFGAGGCLGASHQKNSHPYSPSNKGHQQQQQQQPQQHGSYSHPNFHHHHPQHQQQQQNHHQHQQVNNHMDTAHMVGAQMAAHPHGTHPSHSQSANALYAAGDGNSKEVQALRNEVLVLRKELSKSREMIQRLQERERALQDRLSEQAQKQLEQGHRFEDISLGDNRPTQLIRQYGSLYADARLDALDALDALPDLTGFDDLKGKLLFSVVVLSFRAAQQSLKEKKMKLRQLLYMPLTHDAAASTAPMIREMEVNIATYLRKTAENFDVTILVEEVCNQLWATLYDYPSLKNSDGLKIYVTECVRLAWKLSVQNPPLRIEYDCREFHSSMHTRFHTSDSDSAMIQSYLWPALMEGQTGTCLYKGVVIT</sequence>